<evidence type="ECO:0000256" key="6">
    <source>
        <dbReference type="ARBA" id="ARBA00023014"/>
    </source>
</evidence>
<evidence type="ECO:0000256" key="3">
    <source>
        <dbReference type="ARBA" id="ARBA00006179"/>
    </source>
</evidence>
<sequence>MNEEIRSFTNKYKNIHVTRMPIEQGIEEDHKNYLFQFNGRYLEEELSFPKNEYDILYIGEQDPTLTNLVMAWNSSKVYTYSPKTEQFRSEILPVNRLLQQRYFMIEKVKQSNIIGILVGTLAGVKYLEMLEYMKKVITEAGKKYYIIVVGKINLPKLANFSDIEIFVLLAGVESSLIDPREFYRPVVTPFELEIALVRGKEWTTDYKIDFNDVLKYSDVKEYNEEDETEDPYYQTITGTIVANPKAKAKTEEGSLAITAAQSSQIQAYSVQKLFLERSFKGLEMKIGETPVTLAVEGKTGIPNKGYVTANTDNPTPDNKL</sequence>
<dbReference type="AlphaFoldDB" id="A0A6B2L497"/>
<dbReference type="InterPro" id="IPR016435">
    <property type="entry name" value="DPH1/DPH2"/>
</dbReference>
<evidence type="ECO:0000256" key="4">
    <source>
        <dbReference type="ARBA" id="ARBA00022723"/>
    </source>
</evidence>
<protein>
    <submittedName>
        <fullName evidence="7">Uncharacterized protein</fullName>
    </submittedName>
</protein>
<dbReference type="GO" id="GO:0046872">
    <property type="term" value="F:metal ion binding"/>
    <property type="evidence" value="ECO:0007669"/>
    <property type="project" value="UniProtKB-KW"/>
</dbReference>
<dbReference type="PANTHER" id="PTHR10762:SF2">
    <property type="entry name" value="2-(3-AMINO-3-CARBOXYPROPYL)HISTIDINE SYNTHASE SUBUNIT 2"/>
    <property type="match status" value="1"/>
</dbReference>
<dbReference type="InterPro" id="IPR042265">
    <property type="entry name" value="DPH1/DPH2_3"/>
</dbReference>
<dbReference type="EMBL" id="GIBP01002699">
    <property type="protein sequence ID" value="NDV31668.1"/>
    <property type="molecule type" value="Transcribed_RNA"/>
</dbReference>
<keyword evidence="4" id="KW-0479">Metal-binding</keyword>
<dbReference type="Gene3D" id="3.40.50.11860">
    <property type="entry name" value="Diphthamide synthesis DPH1/DPH2 domain 3"/>
    <property type="match status" value="1"/>
</dbReference>
<evidence type="ECO:0000256" key="1">
    <source>
        <dbReference type="ARBA" id="ARBA00001966"/>
    </source>
</evidence>
<comment type="cofactor">
    <cofactor evidence="1">
        <name>[4Fe-4S] cluster</name>
        <dbReference type="ChEBI" id="CHEBI:49883"/>
    </cofactor>
</comment>
<dbReference type="PANTHER" id="PTHR10762">
    <property type="entry name" value="DIPHTHAMIDE BIOSYNTHESIS PROTEIN"/>
    <property type="match status" value="1"/>
</dbReference>
<comment type="pathway">
    <text evidence="2">Protein modification; peptidyl-diphthamide biosynthesis.</text>
</comment>
<dbReference type="Pfam" id="PF01866">
    <property type="entry name" value="Diphthamide_syn"/>
    <property type="match status" value="1"/>
</dbReference>
<proteinExistence type="inferred from homology"/>
<evidence type="ECO:0000256" key="5">
    <source>
        <dbReference type="ARBA" id="ARBA00023004"/>
    </source>
</evidence>
<reference evidence="7" key="1">
    <citation type="journal article" date="2020" name="J. Eukaryot. Microbiol.">
        <title>De novo Sequencing, Assembly and Annotation of the Transcriptome for the Free-Living Testate Amoeba Arcella intermedia.</title>
        <authorList>
            <person name="Ribeiro G.M."/>
            <person name="Porfirio-Sousa A.L."/>
            <person name="Maurer-Alcala X.X."/>
            <person name="Katz L.A."/>
            <person name="Lahr D.J.G."/>
        </authorList>
    </citation>
    <scope>NUCLEOTIDE SEQUENCE</scope>
</reference>
<evidence type="ECO:0000256" key="2">
    <source>
        <dbReference type="ARBA" id="ARBA00005156"/>
    </source>
</evidence>
<name>A0A6B2L497_9EUKA</name>
<dbReference type="GO" id="GO:0090560">
    <property type="term" value="F:2-(3-amino-3-carboxypropyl)histidine synthase activity"/>
    <property type="evidence" value="ECO:0007669"/>
    <property type="project" value="InterPro"/>
</dbReference>
<dbReference type="FunFam" id="3.40.50.11860:FF:000001">
    <property type="entry name" value="2-(3-amino-3-carboxypropyl)histidine synthase subunit 2"/>
    <property type="match status" value="1"/>
</dbReference>
<comment type="similarity">
    <text evidence="3">Belongs to the DPH1/DPH2 family. DPH2 subfamily.</text>
</comment>
<organism evidence="7">
    <name type="scientific">Arcella intermedia</name>
    <dbReference type="NCBI Taxonomy" id="1963864"/>
    <lineage>
        <taxon>Eukaryota</taxon>
        <taxon>Amoebozoa</taxon>
        <taxon>Tubulinea</taxon>
        <taxon>Elardia</taxon>
        <taxon>Arcellinida</taxon>
        <taxon>Sphaerothecina</taxon>
        <taxon>Arcellidae</taxon>
        <taxon>Arcella</taxon>
    </lineage>
</organism>
<keyword evidence="5" id="KW-0408">Iron</keyword>
<accession>A0A6B2L497</accession>
<dbReference type="GO" id="GO:0051536">
    <property type="term" value="F:iron-sulfur cluster binding"/>
    <property type="evidence" value="ECO:0007669"/>
    <property type="project" value="UniProtKB-KW"/>
</dbReference>
<dbReference type="GO" id="GO:0017183">
    <property type="term" value="P:protein histidyl modification to diphthamide"/>
    <property type="evidence" value="ECO:0007669"/>
    <property type="project" value="InterPro"/>
</dbReference>
<keyword evidence="6" id="KW-0411">Iron-sulfur</keyword>
<dbReference type="NCBIfam" id="TIGR00322">
    <property type="entry name" value="diphth2_R"/>
    <property type="match status" value="1"/>
</dbReference>
<evidence type="ECO:0000313" key="7">
    <source>
        <dbReference type="EMBL" id="NDV31668.1"/>
    </source>
</evidence>
<dbReference type="SFLD" id="SFLDS00032">
    <property type="entry name" value="Radical_SAM_3-amino-3-carboxyp"/>
    <property type="match status" value="1"/>
</dbReference>